<reference evidence="2 3" key="1">
    <citation type="submission" date="2014-04" db="EMBL/GenBank/DDBJ databases">
        <authorList>
            <consortium name="DOE Joint Genome Institute"/>
            <person name="Kuo A."/>
            <person name="Ruytinx J."/>
            <person name="Rineau F."/>
            <person name="Colpaert J."/>
            <person name="Kohler A."/>
            <person name="Nagy L.G."/>
            <person name="Floudas D."/>
            <person name="Copeland A."/>
            <person name="Barry K.W."/>
            <person name="Cichocki N."/>
            <person name="Veneault-Fourrey C."/>
            <person name="LaButti K."/>
            <person name="Lindquist E.A."/>
            <person name="Lipzen A."/>
            <person name="Lundell T."/>
            <person name="Morin E."/>
            <person name="Murat C."/>
            <person name="Sun H."/>
            <person name="Tunlid A."/>
            <person name="Henrissat B."/>
            <person name="Grigoriev I.V."/>
            <person name="Hibbett D.S."/>
            <person name="Martin F."/>
            <person name="Nordberg H.P."/>
            <person name="Cantor M.N."/>
            <person name="Hua S.X."/>
        </authorList>
    </citation>
    <scope>NUCLEOTIDE SEQUENCE [LARGE SCALE GENOMIC DNA]</scope>
    <source>
        <strain evidence="2 3">UH-Slu-Lm8-n1</strain>
    </source>
</reference>
<accession>A0A0C9Z6D3</accession>
<protein>
    <recommendedName>
        <fullName evidence="4">Secreted protein</fullName>
    </recommendedName>
</protein>
<dbReference type="AlphaFoldDB" id="A0A0C9Z6D3"/>
<keyword evidence="1" id="KW-0732">Signal</keyword>
<feature type="chain" id="PRO_5002223582" description="Secreted protein" evidence="1">
    <location>
        <begin position="19"/>
        <end position="162"/>
    </location>
</feature>
<evidence type="ECO:0000313" key="2">
    <source>
        <dbReference type="EMBL" id="KIK33015.1"/>
    </source>
</evidence>
<dbReference type="HOGENOM" id="CLU_1636541_0_0_1"/>
<evidence type="ECO:0000313" key="3">
    <source>
        <dbReference type="Proteomes" id="UP000054485"/>
    </source>
</evidence>
<feature type="signal peptide" evidence="1">
    <location>
        <begin position="1"/>
        <end position="18"/>
    </location>
</feature>
<dbReference type="Proteomes" id="UP000054485">
    <property type="component" value="Unassembled WGS sequence"/>
</dbReference>
<proteinExistence type="predicted"/>
<dbReference type="OrthoDB" id="10479229at2759"/>
<sequence length="162" mass="17914">MFPLVAQVFSLLLITVLIDRNHLPVVDVDPLECYQHPRSPSIPPQETAPSFAQSKLYFLSWSIFLLGVTRSVRGDFLDVHMCPLFLVSRLTGAPPLRAIIPITFKLPHTIDLLACSGRLCSATCSGYSSPRVSVTFSRLICITVISLSVILRWVHPAMITAP</sequence>
<dbReference type="EMBL" id="KN836050">
    <property type="protein sequence ID" value="KIK33015.1"/>
    <property type="molecule type" value="Genomic_DNA"/>
</dbReference>
<gene>
    <name evidence="2" type="ORF">CY34DRAFT_739219</name>
</gene>
<reference evidence="3" key="2">
    <citation type="submission" date="2015-01" db="EMBL/GenBank/DDBJ databases">
        <title>Evolutionary Origins and Diversification of the Mycorrhizal Mutualists.</title>
        <authorList>
            <consortium name="DOE Joint Genome Institute"/>
            <consortium name="Mycorrhizal Genomics Consortium"/>
            <person name="Kohler A."/>
            <person name="Kuo A."/>
            <person name="Nagy L.G."/>
            <person name="Floudas D."/>
            <person name="Copeland A."/>
            <person name="Barry K.W."/>
            <person name="Cichocki N."/>
            <person name="Veneault-Fourrey C."/>
            <person name="LaButti K."/>
            <person name="Lindquist E.A."/>
            <person name="Lipzen A."/>
            <person name="Lundell T."/>
            <person name="Morin E."/>
            <person name="Murat C."/>
            <person name="Riley R."/>
            <person name="Ohm R."/>
            <person name="Sun H."/>
            <person name="Tunlid A."/>
            <person name="Henrissat B."/>
            <person name="Grigoriev I.V."/>
            <person name="Hibbett D.S."/>
            <person name="Martin F."/>
        </authorList>
    </citation>
    <scope>NUCLEOTIDE SEQUENCE [LARGE SCALE GENOMIC DNA]</scope>
    <source>
        <strain evidence="3">UH-Slu-Lm8-n1</strain>
    </source>
</reference>
<dbReference type="InParanoid" id="A0A0C9Z6D3"/>
<evidence type="ECO:0000256" key="1">
    <source>
        <dbReference type="SAM" id="SignalP"/>
    </source>
</evidence>
<evidence type="ECO:0008006" key="4">
    <source>
        <dbReference type="Google" id="ProtNLM"/>
    </source>
</evidence>
<keyword evidence="3" id="KW-1185">Reference proteome</keyword>
<organism evidence="2 3">
    <name type="scientific">Suillus luteus UH-Slu-Lm8-n1</name>
    <dbReference type="NCBI Taxonomy" id="930992"/>
    <lineage>
        <taxon>Eukaryota</taxon>
        <taxon>Fungi</taxon>
        <taxon>Dikarya</taxon>
        <taxon>Basidiomycota</taxon>
        <taxon>Agaricomycotina</taxon>
        <taxon>Agaricomycetes</taxon>
        <taxon>Agaricomycetidae</taxon>
        <taxon>Boletales</taxon>
        <taxon>Suillineae</taxon>
        <taxon>Suillaceae</taxon>
        <taxon>Suillus</taxon>
    </lineage>
</organism>
<name>A0A0C9Z6D3_9AGAM</name>